<dbReference type="InterPro" id="IPR008894">
    <property type="entry name" value="QdtA_cupin_dom"/>
</dbReference>
<comment type="caution">
    <text evidence="2">The sequence shown here is derived from an EMBL/GenBank/DDBJ whole genome shotgun (WGS) entry which is preliminary data.</text>
</comment>
<dbReference type="InterPro" id="IPR014710">
    <property type="entry name" value="RmlC-like_jellyroll"/>
</dbReference>
<proteinExistence type="predicted"/>
<sequence>MQPTLINGGKHKDERGELQFNNDFDATKVKRIYTIENVDTSFVRAWQGHSIETRWFSALKGRFQIKLIQIDNWEQPNPNSKVLSFEVTDEGLDILYVPPGYISSIQSLEEGAKLLAMADYQLGEVNDEYRFDRNYFTS</sequence>
<dbReference type="InterPro" id="IPR011051">
    <property type="entry name" value="RmlC_Cupin_sf"/>
</dbReference>
<dbReference type="Pfam" id="PF05523">
    <property type="entry name" value="FdtA"/>
    <property type="match status" value="1"/>
</dbReference>
<protein>
    <submittedName>
        <fullName evidence="2">dTDP-4-dehydrorhamnose 3,5-epimerase-like enzyme</fullName>
    </submittedName>
</protein>
<feature type="domain" description="Sugar 3,4-ketoisomerase QdtA cupin" evidence="1">
    <location>
        <begin position="4"/>
        <end position="134"/>
    </location>
</feature>
<evidence type="ECO:0000259" key="1">
    <source>
        <dbReference type="Pfam" id="PF05523"/>
    </source>
</evidence>
<keyword evidence="3" id="KW-1185">Reference proteome</keyword>
<dbReference type="EMBL" id="JAVDQA010000008">
    <property type="protein sequence ID" value="MDR6301799.1"/>
    <property type="molecule type" value="Genomic_DNA"/>
</dbReference>
<dbReference type="Gene3D" id="2.60.120.10">
    <property type="entry name" value="Jelly Rolls"/>
    <property type="match status" value="1"/>
</dbReference>
<reference evidence="2 3" key="1">
    <citation type="submission" date="2023-07" db="EMBL/GenBank/DDBJ databases">
        <title>Genomic Encyclopedia of Type Strains, Phase IV (KMG-IV): sequencing the most valuable type-strain genomes for metagenomic binning, comparative biology and taxonomic classification.</title>
        <authorList>
            <person name="Goeker M."/>
        </authorList>
    </citation>
    <scope>NUCLEOTIDE SEQUENCE [LARGE SCALE GENOMIC DNA]</scope>
    <source>
        <strain evidence="2 3">DSM 102814</strain>
    </source>
</reference>
<accession>A0ABU1K859</accession>
<dbReference type="RefSeq" id="WP_309729552.1">
    <property type="nucleotide sequence ID" value="NZ_JAVDQA010000008.1"/>
</dbReference>
<organism evidence="2 3">
    <name type="scientific">Mesonia maritima</name>
    <dbReference type="NCBI Taxonomy" id="1793873"/>
    <lineage>
        <taxon>Bacteria</taxon>
        <taxon>Pseudomonadati</taxon>
        <taxon>Bacteroidota</taxon>
        <taxon>Flavobacteriia</taxon>
        <taxon>Flavobacteriales</taxon>
        <taxon>Flavobacteriaceae</taxon>
        <taxon>Mesonia</taxon>
    </lineage>
</organism>
<dbReference type="SUPFAM" id="SSF51182">
    <property type="entry name" value="RmlC-like cupins"/>
    <property type="match status" value="1"/>
</dbReference>
<gene>
    <name evidence="2" type="ORF">GGR31_002471</name>
</gene>
<evidence type="ECO:0000313" key="3">
    <source>
        <dbReference type="Proteomes" id="UP001257659"/>
    </source>
</evidence>
<dbReference type="Proteomes" id="UP001257659">
    <property type="component" value="Unassembled WGS sequence"/>
</dbReference>
<evidence type="ECO:0000313" key="2">
    <source>
        <dbReference type="EMBL" id="MDR6301799.1"/>
    </source>
</evidence>
<name>A0ABU1K859_9FLAO</name>